<sequence>MPHEPTRIVVIGGGHVGLTAATRLRRALTADEATITVVDARSYMTYQPFLAEAAAGSVEPRHVVVPLREVLPGCDVTTAEVTGIDSAARTITLQVAGGDVRRLGYDLLVVAPGSVSKIIPIPGVAEHAIGFKTLEEAIYLRNHVLSRLDAAASTDDPELRGKLLTFVFVGGGYAGVEALAELEDATRQAAAFYAGIDPDDTRFVLVEAMSRIMPEVSAPLAQYTLDRLTERGIRVHLDTTLKSAENCHMVLSDGTEYDADTLVWTAGVKANPMLAETDLPLDERGRVKCDATLRVEGVPDVFAAGDCAAVPDLTSADPNATCAPSAQHATRQAKQLVRNIVATLRGGRLGKYKHRYAGSVASLGLYRGVAEIYGVKIKGAPAWVLHRTYHLAKLPTLHHKARVAADWALSLPFPRQVVATGQQHEPRRAFARAGGERG</sequence>
<evidence type="ECO:0000256" key="5">
    <source>
        <dbReference type="ARBA" id="ARBA00023027"/>
    </source>
</evidence>
<dbReference type="Gene3D" id="3.50.50.100">
    <property type="match status" value="1"/>
</dbReference>
<evidence type="ECO:0000256" key="2">
    <source>
        <dbReference type="ARBA" id="ARBA00022630"/>
    </source>
</evidence>
<dbReference type="OrthoDB" id="9781621at2"/>
<organism evidence="7 8">
    <name type="scientific">Amycolatopsis arida</name>
    <dbReference type="NCBI Taxonomy" id="587909"/>
    <lineage>
        <taxon>Bacteria</taxon>
        <taxon>Bacillati</taxon>
        <taxon>Actinomycetota</taxon>
        <taxon>Actinomycetes</taxon>
        <taxon>Pseudonocardiales</taxon>
        <taxon>Pseudonocardiaceae</taxon>
        <taxon>Amycolatopsis</taxon>
    </lineage>
</organism>
<keyword evidence="4" id="KW-0560">Oxidoreductase</keyword>
<dbReference type="InterPro" id="IPR036188">
    <property type="entry name" value="FAD/NAD-bd_sf"/>
</dbReference>
<dbReference type="RefSeq" id="WP_092526936.1">
    <property type="nucleotide sequence ID" value="NZ_FOWW01000001.1"/>
</dbReference>
<keyword evidence="8" id="KW-1185">Reference proteome</keyword>
<dbReference type="InterPro" id="IPR045024">
    <property type="entry name" value="NDH-2"/>
</dbReference>
<accession>A0A1I5L499</accession>
<protein>
    <submittedName>
        <fullName evidence="7">NADH dehydrogenase</fullName>
    </submittedName>
</protein>
<evidence type="ECO:0000313" key="7">
    <source>
        <dbReference type="EMBL" id="SFO92149.1"/>
    </source>
</evidence>
<dbReference type="PANTHER" id="PTHR43706">
    <property type="entry name" value="NADH DEHYDROGENASE"/>
    <property type="match status" value="1"/>
</dbReference>
<evidence type="ECO:0000313" key="8">
    <source>
        <dbReference type="Proteomes" id="UP000198727"/>
    </source>
</evidence>
<dbReference type="PRINTS" id="PR00469">
    <property type="entry name" value="PNDRDTASEII"/>
</dbReference>
<evidence type="ECO:0000256" key="3">
    <source>
        <dbReference type="ARBA" id="ARBA00022827"/>
    </source>
</evidence>
<proteinExistence type="inferred from homology"/>
<name>A0A1I5L499_9PSEU</name>
<evidence type="ECO:0000256" key="4">
    <source>
        <dbReference type="ARBA" id="ARBA00023002"/>
    </source>
</evidence>
<keyword evidence="2" id="KW-0285">Flavoprotein</keyword>
<dbReference type="EMBL" id="FOWW01000001">
    <property type="protein sequence ID" value="SFO92149.1"/>
    <property type="molecule type" value="Genomic_DNA"/>
</dbReference>
<keyword evidence="3" id="KW-0274">FAD</keyword>
<dbReference type="Proteomes" id="UP000198727">
    <property type="component" value="Unassembled WGS sequence"/>
</dbReference>
<dbReference type="InterPro" id="IPR023753">
    <property type="entry name" value="FAD/NAD-binding_dom"/>
</dbReference>
<comment type="similarity">
    <text evidence="1">Belongs to the NADH dehydrogenase family.</text>
</comment>
<dbReference type="GO" id="GO:0003954">
    <property type="term" value="F:NADH dehydrogenase activity"/>
    <property type="evidence" value="ECO:0007669"/>
    <property type="project" value="InterPro"/>
</dbReference>
<reference evidence="8" key="1">
    <citation type="submission" date="2016-10" db="EMBL/GenBank/DDBJ databases">
        <authorList>
            <person name="Varghese N."/>
            <person name="Submissions S."/>
        </authorList>
    </citation>
    <scope>NUCLEOTIDE SEQUENCE [LARGE SCALE GENOMIC DNA]</scope>
    <source>
        <strain evidence="8">CGMCC 4.5579</strain>
    </source>
</reference>
<dbReference type="PANTHER" id="PTHR43706:SF45">
    <property type="entry name" value="NADH DEHYDROGENASE-LIKE PROTEIN RV1812C"/>
    <property type="match status" value="1"/>
</dbReference>
<dbReference type="STRING" id="587909.SAMN05421810_101401"/>
<gene>
    <name evidence="7" type="ORF">SAMN05421810_101401</name>
</gene>
<dbReference type="PRINTS" id="PR00368">
    <property type="entry name" value="FADPNR"/>
</dbReference>
<dbReference type="AlphaFoldDB" id="A0A1I5L499"/>
<keyword evidence="5" id="KW-0520">NAD</keyword>
<evidence type="ECO:0000256" key="1">
    <source>
        <dbReference type="ARBA" id="ARBA00005272"/>
    </source>
</evidence>
<evidence type="ECO:0000259" key="6">
    <source>
        <dbReference type="Pfam" id="PF07992"/>
    </source>
</evidence>
<feature type="domain" description="FAD/NAD(P)-binding" evidence="6">
    <location>
        <begin position="7"/>
        <end position="329"/>
    </location>
</feature>
<dbReference type="SUPFAM" id="SSF51905">
    <property type="entry name" value="FAD/NAD(P)-binding domain"/>
    <property type="match status" value="1"/>
</dbReference>
<dbReference type="Pfam" id="PF07992">
    <property type="entry name" value="Pyr_redox_2"/>
    <property type="match status" value="1"/>
</dbReference>